<evidence type="ECO:0000313" key="7">
    <source>
        <dbReference type="EMBL" id="MFC3701322.1"/>
    </source>
</evidence>
<comment type="similarity">
    <text evidence="2">Belongs to the PTPS family. QueD subfamily.</text>
</comment>
<comment type="catalytic activity">
    <reaction evidence="6">
        <text>7,8-dihydroneopterin 3'-triphosphate + H2O = 6-carboxy-5,6,7,8-tetrahydropterin + triphosphate + acetaldehyde + 2 H(+)</text>
        <dbReference type="Rhea" id="RHEA:27966"/>
        <dbReference type="ChEBI" id="CHEBI:15343"/>
        <dbReference type="ChEBI" id="CHEBI:15377"/>
        <dbReference type="ChEBI" id="CHEBI:15378"/>
        <dbReference type="ChEBI" id="CHEBI:18036"/>
        <dbReference type="ChEBI" id="CHEBI:58462"/>
        <dbReference type="ChEBI" id="CHEBI:61032"/>
        <dbReference type="EC" id="4.1.2.50"/>
    </reaction>
</comment>
<name>A0ABV7WQ96_9GAMM</name>
<comment type="caution">
    <text evidence="7">The sequence shown here is derived from an EMBL/GenBank/DDBJ whole genome shotgun (WGS) entry which is preliminary data.</text>
</comment>
<organism evidence="7 8">
    <name type="scientific">Reinekea marina</name>
    <dbReference type="NCBI Taxonomy" id="1310421"/>
    <lineage>
        <taxon>Bacteria</taxon>
        <taxon>Pseudomonadati</taxon>
        <taxon>Pseudomonadota</taxon>
        <taxon>Gammaproteobacteria</taxon>
        <taxon>Oceanospirillales</taxon>
        <taxon>Saccharospirillaceae</taxon>
        <taxon>Reinekea</taxon>
    </lineage>
</organism>
<dbReference type="Pfam" id="PF01242">
    <property type="entry name" value="PTPS"/>
    <property type="match status" value="2"/>
</dbReference>
<keyword evidence="8" id="KW-1185">Reference proteome</keyword>
<evidence type="ECO:0000256" key="3">
    <source>
        <dbReference type="ARBA" id="ARBA00012982"/>
    </source>
</evidence>
<evidence type="ECO:0000256" key="2">
    <source>
        <dbReference type="ARBA" id="ARBA00008900"/>
    </source>
</evidence>
<evidence type="ECO:0000256" key="1">
    <source>
        <dbReference type="ARBA" id="ARBA00005061"/>
    </source>
</evidence>
<evidence type="ECO:0000256" key="4">
    <source>
        <dbReference type="ARBA" id="ARBA00018141"/>
    </source>
</evidence>
<dbReference type="EMBL" id="JBHRYN010000008">
    <property type="protein sequence ID" value="MFC3701322.1"/>
    <property type="molecule type" value="Genomic_DNA"/>
</dbReference>
<evidence type="ECO:0000256" key="5">
    <source>
        <dbReference type="ARBA" id="ARBA00031449"/>
    </source>
</evidence>
<accession>A0ABV7WQ96</accession>
<dbReference type="Gene3D" id="3.30.479.10">
    <property type="entry name" value="6-pyruvoyl tetrahydropterin synthase/QueD"/>
    <property type="match status" value="2"/>
</dbReference>
<proteinExistence type="inferred from homology"/>
<dbReference type="InterPro" id="IPR007115">
    <property type="entry name" value="6-PTP_synth/QueD"/>
</dbReference>
<dbReference type="RefSeq" id="WP_290282675.1">
    <property type="nucleotide sequence ID" value="NZ_JAUFQI010000001.1"/>
</dbReference>
<dbReference type="EC" id="4.1.2.50" evidence="3"/>
<dbReference type="Proteomes" id="UP001595710">
    <property type="component" value="Unassembled WGS sequence"/>
</dbReference>
<sequence>MLNRLFVDNLTVLDFSYFHPRRGVVGESWIVDVELLGELNDEGMVFDFGHVKKLLKAALDGGMDHTLVVPEQLPGLSVEHLELNDEIRIAYQVQDEVQFAYQGPRDSVFLIDSDKVSIDSARPLLENHLNSLVPSNVKQVKLNLRAEEIVGALYHYSHGLKKHLGDCQRICHGHRSKIIVLKDGQRDLQVEADIAEKFHDIYLITDEDILSSAPYDHLMHVGYEAEQGRFDVWLNPAQCYTMHTDTTVELIATHLCDLIKNEFPNHEWTVRAFEGVGKGAIALSD</sequence>
<dbReference type="SUPFAM" id="SSF55620">
    <property type="entry name" value="Tetrahydrobiopterin biosynthesis enzymes-like"/>
    <property type="match status" value="2"/>
</dbReference>
<dbReference type="InterPro" id="IPR038418">
    <property type="entry name" value="6-PTP_synth/QueD_sf"/>
</dbReference>
<evidence type="ECO:0000313" key="8">
    <source>
        <dbReference type="Proteomes" id="UP001595710"/>
    </source>
</evidence>
<evidence type="ECO:0000256" key="6">
    <source>
        <dbReference type="ARBA" id="ARBA00048807"/>
    </source>
</evidence>
<comment type="pathway">
    <text evidence="1">Purine metabolism; 7-cyano-7-deazaguanine biosynthesis.</text>
</comment>
<reference evidence="8" key="1">
    <citation type="journal article" date="2019" name="Int. J. Syst. Evol. Microbiol.">
        <title>The Global Catalogue of Microorganisms (GCM) 10K type strain sequencing project: providing services to taxonomists for standard genome sequencing and annotation.</title>
        <authorList>
            <consortium name="The Broad Institute Genomics Platform"/>
            <consortium name="The Broad Institute Genome Sequencing Center for Infectious Disease"/>
            <person name="Wu L."/>
            <person name="Ma J."/>
        </authorList>
    </citation>
    <scope>NUCLEOTIDE SEQUENCE [LARGE SCALE GENOMIC DNA]</scope>
    <source>
        <strain evidence="8">CECT 8288</strain>
    </source>
</reference>
<gene>
    <name evidence="7" type="ORF">ACFOND_06675</name>
</gene>
<protein>
    <recommendedName>
        <fullName evidence="4">6-carboxy-5,6,7,8-tetrahydropterin synthase</fullName>
        <ecNumber evidence="3">4.1.2.50</ecNumber>
    </recommendedName>
    <alternativeName>
        <fullName evidence="5">Queuosine biosynthesis protein QueD</fullName>
    </alternativeName>
</protein>